<dbReference type="InterPro" id="IPR044855">
    <property type="entry name" value="CoA-Trfase_III_dom3_sf"/>
</dbReference>
<gene>
    <name evidence="3" type="ORF">CTB96_02500</name>
</gene>
<accession>A0A317ZX03</accession>
<dbReference type="AlphaFoldDB" id="A0A317ZX03"/>
<dbReference type="GO" id="GO:0008410">
    <property type="term" value="F:CoA-transferase activity"/>
    <property type="evidence" value="ECO:0007669"/>
    <property type="project" value="TreeGrafter"/>
</dbReference>
<evidence type="ECO:0000256" key="1">
    <source>
        <dbReference type="ARBA" id="ARBA00022679"/>
    </source>
</evidence>
<evidence type="ECO:0000256" key="2">
    <source>
        <dbReference type="SAM" id="MobiDB-lite"/>
    </source>
</evidence>
<organism evidence="3 4">
    <name type="scientific">Cryobacterium arcticum</name>
    <dbReference type="NCBI Taxonomy" id="670052"/>
    <lineage>
        <taxon>Bacteria</taxon>
        <taxon>Bacillati</taxon>
        <taxon>Actinomycetota</taxon>
        <taxon>Actinomycetes</taxon>
        <taxon>Micrococcales</taxon>
        <taxon>Microbacteriaceae</taxon>
        <taxon>Cryobacterium</taxon>
    </lineage>
</organism>
<feature type="region of interest" description="Disordered" evidence="2">
    <location>
        <begin position="1"/>
        <end position="27"/>
    </location>
</feature>
<dbReference type="Gene3D" id="3.30.1540.10">
    <property type="entry name" value="formyl-coa transferase, domain 3"/>
    <property type="match status" value="1"/>
</dbReference>
<proteinExistence type="predicted"/>
<dbReference type="Proteomes" id="UP000246722">
    <property type="component" value="Unassembled WGS sequence"/>
</dbReference>
<dbReference type="OrthoDB" id="9797653at2"/>
<name>A0A317ZX03_9MICO</name>
<dbReference type="PANTHER" id="PTHR48207:SF3">
    <property type="entry name" value="SUCCINATE--HYDROXYMETHYLGLUTARATE COA-TRANSFERASE"/>
    <property type="match status" value="1"/>
</dbReference>
<dbReference type="Pfam" id="PF02515">
    <property type="entry name" value="CoA_transf_3"/>
    <property type="match status" value="1"/>
</dbReference>
<dbReference type="RefSeq" id="WP_110125337.1">
    <property type="nucleotide sequence ID" value="NZ_QHLY01000005.1"/>
</dbReference>
<evidence type="ECO:0000313" key="3">
    <source>
        <dbReference type="EMBL" id="PXA71814.1"/>
    </source>
</evidence>
<keyword evidence="4" id="KW-1185">Reference proteome</keyword>
<feature type="compositionally biased region" description="Low complexity" evidence="2">
    <location>
        <begin position="8"/>
        <end position="19"/>
    </location>
</feature>
<dbReference type="Gene3D" id="3.40.50.10540">
    <property type="entry name" value="Crotonobetainyl-coa:carnitine coa-transferase, domain 1"/>
    <property type="match status" value="1"/>
</dbReference>
<dbReference type="InterPro" id="IPR050483">
    <property type="entry name" value="CoA-transferase_III_domain"/>
</dbReference>
<dbReference type="InterPro" id="IPR003673">
    <property type="entry name" value="CoA-Trfase_fam_III"/>
</dbReference>
<dbReference type="SUPFAM" id="SSF89796">
    <property type="entry name" value="CoA-transferase family III (CaiB/BaiF)"/>
    <property type="match status" value="1"/>
</dbReference>
<comment type="caution">
    <text evidence="3">The sequence shown here is derived from an EMBL/GenBank/DDBJ whole genome shotgun (WGS) entry which is preliminary data.</text>
</comment>
<dbReference type="InterPro" id="IPR023606">
    <property type="entry name" value="CoA-Trfase_III_dom_1_sf"/>
</dbReference>
<dbReference type="PANTHER" id="PTHR48207">
    <property type="entry name" value="SUCCINATE--HYDROXYMETHYLGLUTARATE COA-TRANSFERASE"/>
    <property type="match status" value="1"/>
</dbReference>
<keyword evidence="1" id="KW-0808">Transferase</keyword>
<evidence type="ECO:0000313" key="4">
    <source>
        <dbReference type="Proteomes" id="UP000246722"/>
    </source>
</evidence>
<dbReference type="EMBL" id="QHLY01000005">
    <property type="protein sequence ID" value="PXA71814.1"/>
    <property type="molecule type" value="Genomic_DNA"/>
</dbReference>
<reference evidence="3 4" key="1">
    <citation type="submission" date="2018-05" db="EMBL/GenBank/DDBJ databases">
        <title>Genetic diversity of glacier-inhabiting Cryobacterium bacteria in China and description of Cryobacterium mengkeensis sp. nov. and Arthrobacter glacialis sp. nov.</title>
        <authorList>
            <person name="Liu Q."/>
            <person name="Xin Y.-H."/>
        </authorList>
    </citation>
    <scope>NUCLEOTIDE SEQUENCE [LARGE SCALE GENOMIC DNA]</scope>
    <source>
        <strain evidence="3 4">SK-1</strain>
    </source>
</reference>
<protein>
    <submittedName>
        <fullName evidence="3">Carnitine dehydratase</fullName>
    </submittedName>
</protein>
<sequence length="420" mass="44193">MMPHAFVPTSTPTPTESSSNTDAPVDQAGPLDGLLVADFSRVLAGPYSTQLMGDLGATIVKVEGPAGDETRDWAPPARDGVSTYYLGVNRNKRSVTLNLADAGDRSLAQELARRADIVIENFKPGGLAKFGLDYASVRAENPTVIYASISGFGAAGGAALPGYDLIVQAMSGLMSLTGDADGTPFRSGVSVFDVMTGMQATVGILAALNHRNSTGQGQLVQVNLLSTALSAMANHSSTYVAGGTVPFRMGNAHPSLFPYEPLPASDGDIVIVAANDTQFVRLATALGHPEWADDDRFARTVARNENRNDLRPLLVAALAGKTTAEWFDELTRAGVACGPINTIDGGVALAERLGLDPVVQVGEGDSAIPMVRNPIDFSLTPARYLSPPPTLGQDAAEIRAWLSQPNSEHRATPYESEFDL</sequence>